<reference evidence="2" key="1">
    <citation type="journal article" date="2010" name="Science">
        <title>Plasticity of animal genome architecture unmasked by rapid evolution of a pelagic tunicate.</title>
        <authorList>
            <person name="Denoeud F."/>
            <person name="Henriet S."/>
            <person name="Mungpakdee S."/>
            <person name="Aury J.M."/>
            <person name="Da Silva C."/>
            <person name="Brinkmann H."/>
            <person name="Mikhaleva J."/>
            <person name="Olsen L.C."/>
            <person name="Jubin C."/>
            <person name="Canestro C."/>
            <person name="Bouquet J.M."/>
            <person name="Danks G."/>
            <person name="Poulain J."/>
            <person name="Campsteijn C."/>
            <person name="Adamski M."/>
            <person name="Cross I."/>
            <person name="Yadetie F."/>
            <person name="Muffato M."/>
            <person name="Louis A."/>
            <person name="Butcher S."/>
            <person name="Tsagkogeorga G."/>
            <person name="Konrad A."/>
            <person name="Singh S."/>
            <person name="Jensen M.F."/>
            <person name="Cong E.H."/>
            <person name="Eikeseth-Otteraa H."/>
            <person name="Noel B."/>
            <person name="Anthouard V."/>
            <person name="Porcel B.M."/>
            <person name="Kachouri-Lafond R."/>
            <person name="Nishino A."/>
            <person name="Ugolini M."/>
            <person name="Chourrout P."/>
            <person name="Nishida H."/>
            <person name="Aasland R."/>
            <person name="Huzurbazar S."/>
            <person name="Westhof E."/>
            <person name="Delsuc F."/>
            <person name="Lehrach H."/>
            <person name="Reinhardt R."/>
            <person name="Weissenbach J."/>
            <person name="Roy S.W."/>
            <person name="Artiguenave F."/>
            <person name="Postlethwait J.H."/>
            <person name="Manak J.R."/>
            <person name="Thompson E.M."/>
            <person name="Jaillon O."/>
            <person name="Du Pasquier L."/>
            <person name="Boudinot P."/>
            <person name="Liberles D.A."/>
            <person name="Volff J.N."/>
            <person name="Philippe H."/>
            <person name="Lenhard B."/>
            <person name="Roest Crollius H."/>
            <person name="Wincker P."/>
            <person name="Chourrout D."/>
        </authorList>
    </citation>
    <scope>NUCLEOTIDE SEQUENCE [LARGE SCALE GENOMIC DNA]</scope>
</reference>
<evidence type="ECO:0000256" key="1">
    <source>
        <dbReference type="SAM" id="MobiDB-lite"/>
    </source>
</evidence>
<feature type="compositionally biased region" description="Acidic residues" evidence="1">
    <location>
        <begin position="285"/>
        <end position="315"/>
    </location>
</feature>
<proteinExistence type="predicted"/>
<keyword evidence="3" id="KW-1185">Reference proteome</keyword>
<dbReference type="AlphaFoldDB" id="E4X3T2"/>
<dbReference type="EMBL" id="FN653024">
    <property type="protein sequence ID" value="CBY23720.1"/>
    <property type="molecule type" value="Genomic_DNA"/>
</dbReference>
<sequence>MRAMLFHLPLLRATLEQDTAGEKNSTTKFLKNIILPLFDAAANKKEVNENRFTIMVAAIPMMAFFPAIKDFHAIVSPTQISLGEVLSSMEKLELFFLNVIGRGADGCFDRLLVESEKDETTETKGACAYLRDWMGHMTVKQLADLDNYASASMCRSHEKHERELVKWRPVGEKFPAETNLTATSRQVESSFATLKSIERSLWSMKARRVFVIAQTKFNKTTEWMDKLEDKRQREVISTALLERAENEKAAKNLEKQDMVEATGIEVDDMINNELVEDLRLLNAAENDETDEEQADEEEDEEEDDVFGEEQNELNELDNPLLNSAE</sequence>
<feature type="region of interest" description="Disordered" evidence="1">
    <location>
        <begin position="280"/>
        <end position="325"/>
    </location>
</feature>
<gene>
    <name evidence="2" type="ORF">GSOID_T00001042001</name>
</gene>
<name>E4X3T2_OIKDI</name>
<protein>
    <submittedName>
        <fullName evidence="2">Uncharacterized protein</fullName>
    </submittedName>
</protein>
<organism evidence="2">
    <name type="scientific">Oikopleura dioica</name>
    <name type="common">Tunicate</name>
    <dbReference type="NCBI Taxonomy" id="34765"/>
    <lineage>
        <taxon>Eukaryota</taxon>
        <taxon>Metazoa</taxon>
        <taxon>Chordata</taxon>
        <taxon>Tunicata</taxon>
        <taxon>Appendicularia</taxon>
        <taxon>Copelata</taxon>
        <taxon>Oikopleuridae</taxon>
        <taxon>Oikopleura</taxon>
    </lineage>
</organism>
<dbReference type="Proteomes" id="UP000001307">
    <property type="component" value="Unassembled WGS sequence"/>
</dbReference>
<evidence type="ECO:0000313" key="2">
    <source>
        <dbReference type="EMBL" id="CBY23720.1"/>
    </source>
</evidence>
<accession>E4X3T2</accession>
<feature type="compositionally biased region" description="Low complexity" evidence="1">
    <location>
        <begin position="316"/>
        <end position="325"/>
    </location>
</feature>
<dbReference type="InParanoid" id="E4X3T2"/>
<evidence type="ECO:0000313" key="3">
    <source>
        <dbReference type="Proteomes" id="UP000001307"/>
    </source>
</evidence>